<gene>
    <name evidence="16" type="ORF">BCV69DRAFT_151419</name>
</gene>
<keyword evidence="9" id="KW-0378">Hydrolase</keyword>
<evidence type="ECO:0000256" key="14">
    <source>
        <dbReference type="SAM" id="MobiDB-lite"/>
    </source>
</evidence>
<dbReference type="GO" id="GO:0006298">
    <property type="term" value="P:mismatch repair"/>
    <property type="evidence" value="ECO:0007669"/>
    <property type="project" value="TreeGrafter"/>
</dbReference>
<evidence type="ECO:0000256" key="1">
    <source>
        <dbReference type="ARBA" id="ARBA00000843"/>
    </source>
</evidence>
<dbReference type="GO" id="GO:0035485">
    <property type="term" value="F:adenine/guanine mispair binding"/>
    <property type="evidence" value="ECO:0007669"/>
    <property type="project" value="TreeGrafter"/>
</dbReference>
<evidence type="ECO:0000256" key="8">
    <source>
        <dbReference type="ARBA" id="ARBA00022763"/>
    </source>
</evidence>
<evidence type="ECO:0000313" key="16">
    <source>
        <dbReference type="EMBL" id="PWN22603.1"/>
    </source>
</evidence>
<dbReference type="GO" id="GO:0032357">
    <property type="term" value="F:oxidized purine DNA binding"/>
    <property type="evidence" value="ECO:0007669"/>
    <property type="project" value="TreeGrafter"/>
</dbReference>
<dbReference type="InterPro" id="IPR015797">
    <property type="entry name" value="NUDIX_hydrolase-like_dom_sf"/>
</dbReference>
<keyword evidence="12" id="KW-0234">DNA repair</keyword>
<dbReference type="FunFam" id="1.10.340.30:FF:000002">
    <property type="entry name" value="Adenine DNA glycosylase"/>
    <property type="match status" value="1"/>
</dbReference>
<dbReference type="GO" id="GO:0034039">
    <property type="term" value="F:8-oxo-7,8-dihydroguanine DNA N-glycosylase activity"/>
    <property type="evidence" value="ECO:0007669"/>
    <property type="project" value="TreeGrafter"/>
</dbReference>
<dbReference type="EC" id="3.2.2.31" evidence="4"/>
<evidence type="ECO:0000256" key="11">
    <source>
        <dbReference type="ARBA" id="ARBA00023014"/>
    </source>
</evidence>
<dbReference type="SMART" id="SM00478">
    <property type="entry name" value="ENDO3c"/>
    <property type="match status" value="1"/>
</dbReference>
<dbReference type="EMBL" id="KZ819323">
    <property type="protein sequence ID" value="PWN22603.1"/>
    <property type="molecule type" value="Genomic_DNA"/>
</dbReference>
<keyword evidence="13" id="KW-0326">Glycosidase</keyword>
<keyword evidence="10" id="KW-0408">Iron</keyword>
<dbReference type="GO" id="GO:0046872">
    <property type="term" value="F:metal ion binding"/>
    <property type="evidence" value="ECO:0007669"/>
    <property type="project" value="UniProtKB-KW"/>
</dbReference>
<dbReference type="Gene3D" id="1.10.1670.10">
    <property type="entry name" value="Helix-hairpin-Helix base-excision DNA repair enzymes (C-terminal)"/>
    <property type="match status" value="1"/>
</dbReference>
<comment type="catalytic activity">
    <reaction evidence="1">
        <text>Hydrolyzes free adenine bases from 7,8-dihydro-8-oxoguanine:adenine mismatched double-stranded DNA, leaving an apurinic site.</text>
        <dbReference type="EC" id="3.2.2.31"/>
    </reaction>
</comment>
<dbReference type="Pfam" id="PF14815">
    <property type="entry name" value="NUDIX_4"/>
    <property type="match status" value="1"/>
</dbReference>
<dbReference type="GeneID" id="37011082"/>
<dbReference type="GO" id="GO:0051539">
    <property type="term" value="F:4 iron, 4 sulfur cluster binding"/>
    <property type="evidence" value="ECO:0007669"/>
    <property type="project" value="UniProtKB-KW"/>
</dbReference>
<dbReference type="OrthoDB" id="10248838at2759"/>
<sequence>MPSPSRPKPNTSAKGAPSSSPALMAASSVGPSHWPVMTAVPPERHHSPRYHEPLLLHPQSHRERKAAGASLDPSDLLGQDLLLWYANVADTRGMPWRQKWVSPNEEQYVATTAGRANLRELLERRAYEVWISEIMLQQTRVATVISYWQSWTSRWPTIQALAAASPDDVLSAWKGLGYYSRATRIHQAAQAIVADPELKGLLPATAQDLEKKVAGVGRYTAGAISSIVFGRAEAILDGNVSRVLSRQLALYANPKSKMTTDLLWDAAQKLVEGVAGFSKSDDERAVSEVPGLWNQALMELGSTVCTPIPNCGGCPIRSTCRAYAEGEQVAVDRGLLSTADVVNSLLAARPDERHTEDLEDLCQLCEPFSAYAGQEEQDVVKVQDTKEGPKTAANGKRKKDTAGVGTSAKKARAQQSSLLVHFKKRSHDTTQDDAVRPEKDTHKIEPRLAGSATALTPRAPSREALEVIQTHVKRFPFKVRKAQVREEKCIVCIIETRSSAKASRYLLEQRPDKGLLASLWEFPTLTLSLPDSHHDDDDENHLSTARDPPASHTTQATKFVQRLLKLPQAGRAEHSGPLGTLTHVFSHMKLEMNVHHFSVSGDEDEGRIEAALVSKAKRKWCTAEEVEAASIGTGMKRCWELLSTRDTSAVRGKSGPQVKDRKMKRK</sequence>
<evidence type="ECO:0000256" key="3">
    <source>
        <dbReference type="ARBA" id="ARBA00008343"/>
    </source>
</evidence>
<dbReference type="InterPro" id="IPR023170">
    <property type="entry name" value="HhH_base_excis_C"/>
</dbReference>
<evidence type="ECO:0000256" key="6">
    <source>
        <dbReference type="ARBA" id="ARBA00022485"/>
    </source>
</evidence>
<reference evidence="16 17" key="1">
    <citation type="journal article" date="2018" name="Mol. Biol. Evol.">
        <title>Broad Genomic Sampling Reveals a Smut Pathogenic Ancestry of the Fungal Clade Ustilaginomycotina.</title>
        <authorList>
            <person name="Kijpornyongpan T."/>
            <person name="Mondo S.J."/>
            <person name="Barry K."/>
            <person name="Sandor L."/>
            <person name="Lee J."/>
            <person name="Lipzen A."/>
            <person name="Pangilinan J."/>
            <person name="LaButti K."/>
            <person name="Hainaut M."/>
            <person name="Henrissat B."/>
            <person name="Grigoriev I.V."/>
            <person name="Spatafora J.W."/>
            <person name="Aime M.C."/>
        </authorList>
    </citation>
    <scope>NUCLEOTIDE SEQUENCE [LARGE SCALE GENOMIC DNA]</scope>
    <source>
        <strain evidence="16 17">MCA 4718</strain>
    </source>
</reference>
<keyword evidence="8" id="KW-0227">DNA damage</keyword>
<dbReference type="SUPFAM" id="SSF48150">
    <property type="entry name" value="DNA-glycosylase"/>
    <property type="match status" value="1"/>
</dbReference>
<keyword evidence="6" id="KW-0004">4Fe-4S</keyword>
<protein>
    <recommendedName>
        <fullName evidence="5">Adenine DNA glycosylase</fullName>
        <ecNumber evidence="4">3.2.2.31</ecNumber>
    </recommendedName>
</protein>
<evidence type="ECO:0000256" key="12">
    <source>
        <dbReference type="ARBA" id="ARBA00023204"/>
    </source>
</evidence>
<dbReference type="CDD" id="cd03431">
    <property type="entry name" value="NUDIX_DNA_Glycosylase_C-MutY"/>
    <property type="match status" value="1"/>
</dbReference>
<keyword evidence="7" id="KW-0479">Metal-binding</keyword>
<proteinExistence type="inferred from homology"/>
<feature type="compositionally biased region" description="Low complexity" evidence="14">
    <location>
        <begin position="16"/>
        <end position="28"/>
    </location>
</feature>
<comment type="similarity">
    <text evidence="3">Belongs to the Nth/MutY family.</text>
</comment>
<evidence type="ECO:0000256" key="5">
    <source>
        <dbReference type="ARBA" id="ARBA00022023"/>
    </source>
</evidence>
<comment type="cofactor">
    <cofactor evidence="2">
        <name>[4Fe-4S] cluster</name>
        <dbReference type="ChEBI" id="CHEBI:49883"/>
    </cofactor>
</comment>
<evidence type="ECO:0000256" key="2">
    <source>
        <dbReference type="ARBA" id="ARBA00001966"/>
    </source>
</evidence>
<keyword evidence="11" id="KW-0411">Iron-sulfur</keyword>
<keyword evidence="17" id="KW-1185">Reference proteome</keyword>
<name>A0A316UFD4_9BASI</name>
<dbReference type="RefSeq" id="XP_025349763.1">
    <property type="nucleotide sequence ID" value="XM_025489348.1"/>
</dbReference>
<dbReference type="CDD" id="cd00056">
    <property type="entry name" value="ENDO3c"/>
    <property type="match status" value="1"/>
</dbReference>
<evidence type="ECO:0000313" key="17">
    <source>
        <dbReference type="Proteomes" id="UP000245942"/>
    </source>
</evidence>
<dbReference type="SUPFAM" id="SSF55811">
    <property type="entry name" value="Nudix"/>
    <property type="match status" value="1"/>
</dbReference>
<dbReference type="PANTHER" id="PTHR42944:SF1">
    <property type="entry name" value="ADENINE DNA GLYCOSYLASE"/>
    <property type="match status" value="1"/>
</dbReference>
<dbReference type="STRING" id="1684307.A0A316UFD4"/>
<dbReference type="Gene3D" id="3.90.79.10">
    <property type="entry name" value="Nucleoside Triphosphate Pyrophosphohydrolase"/>
    <property type="match status" value="1"/>
</dbReference>
<evidence type="ECO:0000256" key="7">
    <source>
        <dbReference type="ARBA" id="ARBA00022723"/>
    </source>
</evidence>
<dbReference type="GO" id="GO:0000701">
    <property type="term" value="F:purine-specific mismatch base pair DNA N-glycosylase activity"/>
    <property type="evidence" value="ECO:0007669"/>
    <property type="project" value="UniProtKB-EC"/>
</dbReference>
<feature type="region of interest" description="Disordered" evidence="14">
    <location>
        <begin position="1"/>
        <end position="28"/>
    </location>
</feature>
<dbReference type="InterPro" id="IPR003265">
    <property type="entry name" value="HhH-GPD_domain"/>
</dbReference>
<feature type="region of interest" description="Disordered" evidence="14">
    <location>
        <begin position="383"/>
        <end position="409"/>
    </location>
</feature>
<evidence type="ECO:0000256" key="13">
    <source>
        <dbReference type="ARBA" id="ARBA00023295"/>
    </source>
</evidence>
<dbReference type="Pfam" id="PF00730">
    <property type="entry name" value="HhH-GPD"/>
    <property type="match status" value="1"/>
</dbReference>
<feature type="region of interest" description="Disordered" evidence="14">
    <location>
        <begin position="531"/>
        <end position="553"/>
    </location>
</feature>
<evidence type="ECO:0000259" key="15">
    <source>
        <dbReference type="SMART" id="SM00478"/>
    </source>
</evidence>
<dbReference type="Proteomes" id="UP000245942">
    <property type="component" value="Unassembled WGS sequence"/>
</dbReference>
<dbReference type="InterPro" id="IPR044298">
    <property type="entry name" value="MIG/MutY"/>
</dbReference>
<evidence type="ECO:0000256" key="4">
    <source>
        <dbReference type="ARBA" id="ARBA00012045"/>
    </source>
</evidence>
<feature type="domain" description="HhH-GPD" evidence="15">
    <location>
        <begin position="135"/>
        <end position="303"/>
    </location>
</feature>
<dbReference type="InterPro" id="IPR029119">
    <property type="entry name" value="MutY_C"/>
</dbReference>
<dbReference type="GO" id="GO:0006285">
    <property type="term" value="P:base-excision repair, AP site formation"/>
    <property type="evidence" value="ECO:0007669"/>
    <property type="project" value="UniProtKB-ARBA"/>
</dbReference>
<dbReference type="AlphaFoldDB" id="A0A316UFD4"/>
<organism evidence="16 17">
    <name type="scientific">Pseudomicrostroma glucosiphilum</name>
    <dbReference type="NCBI Taxonomy" id="1684307"/>
    <lineage>
        <taxon>Eukaryota</taxon>
        <taxon>Fungi</taxon>
        <taxon>Dikarya</taxon>
        <taxon>Basidiomycota</taxon>
        <taxon>Ustilaginomycotina</taxon>
        <taxon>Exobasidiomycetes</taxon>
        <taxon>Microstromatales</taxon>
        <taxon>Microstromatales incertae sedis</taxon>
        <taxon>Pseudomicrostroma</taxon>
    </lineage>
</organism>
<dbReference type="Gene3D" id="1.10.340.30">
    <property type="entry name" value="Hypothetical protein, domain 2"/>
    <property type="match status" value="1"/>
</dbReference>
<dbReference type="PANTHER" id="PTHR42944">
    <property type="entry name" value="ADENINE DNA GLYCOSYLASE"/>
    <property type="match status" value="1"/>
</dbReference>
<accession>A0A316UFD4</accession>
<dbReference type="GO" id="GO:0005634">
    <property type="term" value="C:nucleus"/>
    <property type="evidence" value="ECO:0007669"/>
    <property type="project" value="TreeGrafter"/>
</dbReference>
<evidence type="ECO:0000256" key="9">
    <source>
        <dbReference type="ARBA" id="ARBA00022801"/>
    </source>
</evidence>
<dbReference type="InterPro" id="IPR011257">
    <property type="entry name" value="DNA_glycosylase"/>
</dbReference>
<evidence type="ECO:0000256" key="10">
    <source>
        <dbReference type="ARBA" id="ARBA00023004"/>
    </source>
</evidence>